<comment type="caution">
    <text evidence="2">The sequence shown here is derived from an EMBL/GenBank/DDBJ whole genome shotgun (WGS) entry which is preliminary data.</text>
</comment>
<evidence type="ECO:0000313" key="3">
    <source>
        <dbReference type="Proteomes" id="UP001346149"/>
    </source>
</evidence>
<reference evidence="2 3" key="1">
    <citation type="journal article" date="2023" name="Hortic Res">
        <title>Pangenome of water caltrop reveals structural variations and asymmetric subgenome divergence after allopolyploidization.</title>
        <authorList>
            <person name="Zhang X."/>
            <person name="Chen Y."/>
            <person name="Wang L."/>
            <person name="Yuan Y."/>
            <person name="Fang M."/>
            <person name="Shi L."/>
            <person name="Lu R."/>
            <person name="Comes H.P."/>
            <person name="Ma Y."/>
            <person name="Chen Y."/>
            <person name="Huang G."/>
            <person name="Zhou Y."/>
            <person name="Zheng Z."/>
            <person name="Qiu Y."/>
        </authorList>
    </citation>
    <scope>NUCLEOTIDE SEQUENCE [LARGE SCALE GENOMIC DNA]</scope>
    <source>
        <strain evidence="2">F231</strain>
    </source>
</reference>
<protein>
    <submittedName>
        <fullName evidence="2">Uncharacterized protein</fullName>
    </submittedName>
</protein>
<proteinExistence type="predicted"/>
<evidence type="ECO:0000256" key="1">
    <source>
        <dbReference type="SAM" id="MobiDB-lite"/>
    </source>
</evidence>
<evidence type="ECO:0000313" key="2">
    <source>
        <dbReference type="EMBL" id="KAK4803736.1"/>
    </source>
</evidence>
<organism evidence="2 3">
    <name type="scientific">Trapa natans</name>
    <name type="common">Water chestnut</name>
    <dbReference type="NCBI Taxonomy" id="22666"/>
    <lineage>
        <taxon>Eukaryota</taxon>
        <taxon>Viridiplantae</taxon>
        <taxon>Streptophyta</taxon>
        <taxon>Embryophyta</taxon>
        <taxon>Tracheophyta</taxon>
        <taxon>Spermatophyta</taxon>
        <taxon>Magnoliopsida</taxon>
        <taxon>eudicotyledons</taxon>
        <taxon>Gunneridae</taxon>
        <taxon>Pentapetalae</taxon>
        <taxon>rosids</taxon>
        <taxon>malvids</taxon>
        <taxon>Myrtales</taxon>
        <taxon>Lythraceae</taxon>
        <taxon>Trapa</taxon>
    </lineage>
</organism>
<sequence>MEMTKEKTLAIQLQYIILEEGRKEGRKEGREEGSETSRMGNCCIRRSTVWAGDDWSGSEVSSVGDHAKRRGASNSVSPPCSGQRTVKIKMTKKELEKLLKEVDMDSMSLEQIITRLSVAAGDDFSFTNDCRRRPWRPALPSIPEVN</sequence>
<dbReference type="Proteomes" id="UP001346149">
    <property type="component" value="Unassembled WGS sequence"/>
</dbReference>
<keyword evidence="3" id="KW-1185">Reference proteome</keyword>
<feature type="compositionally biased region" description="Polar residues" evidence="1">
    <location>
        <begin position="72"/>
        <end position="84"/>
    </location>
</feature>
<name>A0AAN7N1X7_TRANT</name>
<accession>A0AAN7N1X7</accession>
<gene>
    <name evidence="2" type="ORF">SAY86_003553</name>
</gene>
<feature type="region of interest" description="Disordered" evidence="1">
    <location>
        <begin position="55"/>
        <end position="84"/>
    </location>
</feature>
<dbReference type="PANTHER" id="PTHR33647">
    <property type="entry name" value="OS01G0793900 PROTEIN"/>
    <property type="match status" value="1"/>
</dbReference>
<dbReference type="AlphaFoldDB" id="A0AAN7N1X7"/>
<dbReference type="PANTHER" id="PTHR33647:SF10">
    <property type="entry name" value="DUF4228 DOMAIN-CONTAINING PROTEIN"/>
    <property type="match status" value="1"/>
</dbReference>
<dbReference type="EMBL" id="JAXQNO010000001">
    <property type="protein sequence ID" value="KAK4803736.1"/>
    <property type="molecule type" value="Genomic_DNA"/>
</dbReference>